<reference evidence="1 2" key="1">
    <citation type="submission" date="2019-09" db="EMBL/GenBank/DDBJ databases">
        <title>Goodfellowia gen. nov., a new genus of the Pseudonocardineae related to Actinoalloteichus, containing Goodfellowia coeruleoviolacea gen. nov., comb. nov. gen. nov., comb. nov.</title>
        <authorList>
            <person name="Labeda D."/>
        </authorList>
    </citation>
    <scope>NUCLEOTIDE SEQUENCE [LARGE SCALE GENOMIC DNA]</scope>
    <source>
        <strain evidence="1 2">AN110305</strain>
    </source>
</reference>
<evidence type="ECO:0000313" key="1">
    <source>
        <dbReference type="EMBL" id="KAA2253295.1"/>
    </source>
</evidence>
<keyword evidence="2" id="KW-1185">Reference proteome</keyword>
<sequence length="113" mass="12851">MSEDSASETRDKVVRLLDYEATCPDCGVSVGEEHKFDPDDGGCDIAICIMTGLQRLMCDLDHDCGREKWTGWRPGLTECEEFGWLLAPGWPDIPRLYTEAVWDPQKCRWVKPT</sequence>
<accession>A0A5B2WPC5</accession>
<dbReference type="OrthoDB" id="4173178at2"/>
<dbReference type="AlphaFoldDB" id="A0A5B2WPC5"/>
<gene>
    <name evidence="1" type="ORF">F0L68_33325</name>
</gene>
<organism evidence="1 2">
    <name type="scientific">Solihabitans fulvus</name>
    <dbReference type="NCBI Taxonomy" id="1892852"/>
    <lineage>
        <taxon>Bacteria</taxon>
        <taxon>Bacillati</taxon>
        <taxon>Actinomycetota</taxon>
        <taxon>Actinomycetes</taxon>
        <taxon>Pseudonocardiales</taxon>
        <taxon>Pseudonocardiaceae</taxon>
        <taxon>Solihabitans</taxon>
    </lineage>
</organism>
<protein>
    <submittedName>
        <fullName evidence="1">Uncharacterized protein</fullName>
    </submittedName>
</protein>
<dbReference type="EMBL" id="VUOB01000067">
    <property type="protein sequence ID" value="KAA2253295.1"/>
    <property type="molecule type" value="Genomic_DNA"/>
</dbReference>
<evidence type="ECO:0000313" key="2">
    <source>
        <dbReference type="Proteomes" id="UP000323454"/>
    </source>
</evidence>
<proteinExistence type="predicted"/>
<reference evidence="1 2" key="2">
    <citation type="submission" date="2019-09" db="EMBL/GenBank/DDBJ databases">
        <authorList>
            <person name="Jin C."/>
        </authorList>
    </citation>
    <scope>NUCLEOTIDE SEQUENCE [LARGE SCALE GENOMIC DNA]</scope>
    <source>
        <strain evidence="1 2">AN110305</strain>
    </source>
</reference>
<comment type="caution">
    <text evidence="1">The sequence shown here is derived from an EMBL/GenBank/DDBJ whole genome shotgun (WGS) entry which is preliminary data.</text>
</comment>
<name>A0A5B2WPC5_9PSEU</name>
<dbReference type="Proteomes" id="UP000323454">
    <property type="component" value="Unassembled WGS sequence"/>
</dbReference>